<dbReference type="InterPro" id="IPR035985">
    <property type="entry name" value="Ubiquitin-activating_enz"/>
</dbReference>
<dbReference type="InterPro" id="IPR045886">
    <property type="entry name" value="ThiF/MoeB/HesA"/>
</dbReference>
<dbReference type="CDD" id="cd01492">
    <property type="entry name" value="Aos1_SUMO"/>
    <property type="match status" value="1"/>
</dbReference>
<comment type="caution">
    <text evidence="2">The sequence shown here is derived from an EMBL/GenBank/DDBJ whole genome shotgun (WGS) entry which is preliminary data.</text>
</comment>
<evidence type="ECO:0000313" key="2">
    <source>
        <dbReference type="EMBL" id="KAL3234635.1"/>
    </source>
</evidence>
<dbReference type="PANTHER" id="PTHR10953:SF162">
    <property type="entry name" value="SUMO-ACTIVATING ENZYME SUBUNIT 1"/>
    <property type="match status" value="1"/>
</dbReference>
<gene>
    <name evidence="2" type="ORF">RNJ44_03397</name>
</gene>
<reference evidence="2 3" key="1">
    <citation type="submission" date="2024-05" db="EMBL/GenBank/DDBJ databases">
        <title>Long read based assembly of the Candida bracarensis genome reveals expanded adhesin content.</title>
        <authorList>
            <person name="Marcet-Houben M."/>
            <person name="Ksiezopolska E."/>
            <person name="Gabaldon T."/>
        </authorList>
    </citation>
    <scope>NUCLEOTIDE SEQUENCE [LARGE SCALE GENOMIC DNA]</scope>
    <source>
        <strain evidence="2 3">CBM6</strain>
    </source>
</reference>
<feature type="domain" description="THIF-type NAD/FAD binding fold" evidence="1">
    <location>
        <begin position="13"/>
        <end position="333"/>
    </location>
</feature>
<organism evidence="2 3">
    <name type="scientific">Nakaseomyces bracarensis</name>
    <dbReference type="NCBI Taxonomy" id="273131"/>
    <lineage>
        <taxon>Eukaryota</taxon>
        <taxon>Fungi</taxon>
        <taxon>Dikarya</taxon>
        <taxon>Ascomycota</taxon>
        <taxon>Saccharomycotina</taxon>
        <taxon>Saccharomycetes</taxon>
        <taxon>Saccharomycetales</taxon>
        <taxon>Saccharomycetaceae</taxon>
        <taxon>Nakaseomyces</taxon>
    </lineage>
</organism>
<dbReference type="InterPro" id="IPR000594">
    <property type="entry name" value="ThiF_NAD_FAD-bd"/>
</dbReference>
<evidence type="ECO:0000313" key="3">
    <source>
        <dbReference type="Proteomes" id="UP001623330"/>
    </source>
</evidence>
<accession>A0ABR4NZT9</accession>
<proteinExistence type="predicted"/>
<dbReference type="SUPFAM" id="SSF69572">
    <property type="entry name" value="Activating enzymes of the ubiquitin-like proteins"/>
    <property type="match status" value="1"/>
</dbReference>
<name>A0ABR4NZT9_9SACH</name>
<dbReference type="Pfam" id="PF00899">
    <property type="entry name" value="ThiF"/>
    <property type="match status" value="1"/>
</dbReference>
<dbReference type="Gene3D" id="3.40.50.720">
    <property type="entry name" value="NAD(P)-binding Rossmann-like Domain"/>
    <property type="match status" value="1"/>
</dbReference>
<sequence>MADKLSEDEIALYDRQIRLWGLAAQTSMRSAKVLLVNLGSIGTEVAKNVVLSGVGHITVLDSHVVTEQDLGSQFFVGEDDVGKLRVEAAAPRLQDMNPRVELGFEHDEEKDESFYQGFNLIIATELNFKDRLRLNDISRKNNIPIYFAGSNGLFAYAFVDLISFDAVDEKPNNGFSSPELGQISRNREIISVVPRVEEDDKKIDVITTRNNYKTINEVMQRASLDGILTKKQIKKVSNVLPLTLAQLKCENPINSNEFSQQLSITCKQLDIEESTLKYNYIEEFKKQQGVEFAPVASVIGGAVSQDVINILGKSQSPLNNFIVFDGITLDMPIFEF</sequence>
<dbReference type="PANTHER" id="PTHR10953">
    <property type="entry name" value="UBIQUITIN-ACTIVATING ENZYME E1"/>
    <property type="match status" value="1"/>
</dbReference>
<dbReference type="Proteomes" id="UP001623330">
    <property type="component" value="Unassembled WGS sequence"/>
</dbReference>
<dbReference type="EMBL" id="JBEVYD010000003">
    <property type="protein sequence ID" value="KAL3234635.1"/>
    <property type="molecule type" value="Genomic_DNA"/>
</dbReference>
<evidence type="ECO:0000259" key="1">
    <source>
        <dbReference type="Pfam" id="PF00899"/>
    </source>
</evidence>
<protein>
    <submittedName>
        <fullName evidence="2">DNA damage tolerance protein RHC31</fullName>
    </submittedName>
</protein>
<keyword evidence="3" id="KW-1185">Reference proteome</keyword>